<name>A0A256GQY8_9HYPH</name>
<dbReference type="EMBL" id="NNRN01000046">
    <property type="protein sequence ID" value="OYR29594.1"/>
    <property type="molecule type" value="Genomic_DNA"/>
</dbReference>
<accession>A0A256GQY8</accession>
<protein>
    <submittedName>
        <fullName evidence="1">Uncharacterized protein</fullName>
    </submittedName>
</protein>
<evidence type="ECO:0000313" key="1">
    <source>
        <dbReference type="EMBL" id="OYR29594.1"/>
    </source>
</evidence>
<dbReference type="Proteomes" id="UP000216363">
    <property type="component" value="Unassembled WGS sequence"/>
</dbReference>
<dbReference type="AlphaFoldDB" id="A0A256GQY8"/>
<organism evidence="1 2">
    <name type="scientific">Brucella lupini</name>
    <dbReference type="NCBI Taxonomy" id="255457"/>
    <lineage>
        <taxon>Bacteria</taxon>
        <taxon>Pseudomonadati</taxon>
        <taxon>Pseudomonadota</taxon>
        <taxon>Alphaproteobacteria</taxon>
        <taxon>Hyphomicrobiales</taxon>
        <taxon>Brucellaceae</taxon>
        <taxon>Brucella/Ochrobactrum group</taxon>
        <taxon>Brucella</taxon>
    </lineage>
</organism>
<evidence type="ECO:0000313" key="2">
    <source>
        <dbReference type="Proteomes" id="UP000216363"/>
    </source>
</evidence>
<gene>
    <name evidence="1" type="ORF">CES86_2158</name>
</gene>
<sequence length="44" mass="5147">MSFLVSRRDQNERLAHQRIVNRRFAEIGIPTVPLGQLQSRPVLF</sequence>
<comment type="caution">
    <text evidence="1">The sequence shown here is derived from an EMBL/GenBank/DDBJ whole genome shotgun (WGS) entry which is preliminary data.</text>
</comment>
<reference evidence="1 2" key="1">
    <citation type="submission" date="2017-07" db="EMBL/GenBank/DDBJ databases">
        <title>Draft genome of Ochrobactrum lupini type strain LUP21.</title>
        <authorList>
            <person name="Krzyzanowska D.M."/>
            <person name="Jafra S."/>
        </authorList>
    </citation>
    <scope>NUCLEOTIDE SEQUENCE [LARGE SCALE GENOMIC DNA]</scope>
    <source>
        <strain evidence="1 2">LUP21</strain>
    </source>
</reference>
<proteinExistence type="predicted"/>